<evidence type="ECO:0000256" key="2">
    <source>
        <dbReference type="ARBA" id="ARBA00022525"/>
    </source>
</evidence>
<evidence type="ECO:0000256" key="3">
    <source>
        <dbReference type="ARBA" id="ARBA00022729"/>
    </source>
</evidence>
<feature type="domain" description="SRCR" evidence="9">
    <location>
        <begin position="260"/>
        <end position="352"/>
    </location>
</feature>
<proteinExistence type="predicted"/>
<sequence>ILVYLLTFFNICSPRNLLKCNSLLSSSHLQSNSIFTLTVFTLFFSSGVQVGGKHSSTEPDDVRLVGGASHCAGTLEAKHLGEWRPLCASHDSWTLKEAAVFCEYLDCGSAVHVEERHSSYKSAWSISSDCVLSRSPLRECTTSDYTDQILKLTCADSVRLLNGSSLCSGRLEVKSNQSWSSVCEADFDQQDAEVVCRELRCGPPSVLQGALYGEVEAPVWSKEFQCGGHESALLDCRSSGSARNSCSPGKAVGLTCSEPVRLVGGASHCAGTLELKYLGEWRPVYDLLWTLKKAVLLCYHLDCGSAVSVTQKKESTWRSKWSISPYCVQPGCLLRECAISDYNHFILNITCSDSVRLLNGSSLCSGRLEVKSNQSWSSVCEDDFDQQDAEVVCRQLGCGPPSVLQGALYEEVEASVWSKEFQCGGHESALLDCRSSGSARNSCSPGKAVGLTCSDNDVRLVGGPSRCAGTLELKHLAGWRPLCGSHDSWTLKEAAVFCEHLDCGSAVSIEKRRSSRTSAWLITPECVLSTSLLRGCATTDSSYQILKLTCSDFLVQPVISVSSMNGVSKAQQQELRVSRGSNFTISCSIQPQYPGGFFQLTFTSSNTAYNYTQPAVNHSAYFLFPAAKLAHQGNYSCVYHVYAIARNFSSESCLLSVTVSAPTDFTVLITMLILPLTLLLVITALYFYCQVLNTCLYLRMKPSACDAVTLISLLSSVSRPAGGRNPADRRTLSCLTLIRVFVQVKEGRLQIKEFSRTAKELILQPHELIS</sequence>
<dbReference type="Ensembl" id="ENSPNYT00000014637.1">
    <property type="protein sequence ID" value="ENSPNYP00000014279.1"/>
    <property type="gene ID" value="ENSPNYG00000010827.1"/>
</dbReference>
<feature type="disulfide bond" evidence="7">
    <location>
        <begin position="423"/>
        <end position="433"/>
    </location>
</feature>
<dbReference type="AlphaFoldDB" id="A0A3B4FX05"/>
<dbReference type="GO" id="GO:0031638">
    <property type="term" value="P:zymogen activation"/>
    <property type="evidence" value="ECO:0007669"/>
    <property type="project" value="TreeGrafter"/>
</dbReference>
<feature type="disulfide bond" evidence="7">
    <location>
        <begin position="226"/>
        <end position="236"/>
    </location>
</feature>
<dbReference type="InterPro" id="IPR036772">
    <property type="entry name" value="SRCR-like_dom_sf"/>
</dbReference>
<dbReference type="Pfam" id="PF00530">
    <property type="entry name" value="SRCR"/>
    <property type="match status" value="5"/>
</dbReference>
<dbReference type="SUPFAM" id="SSF48726">
    <property type="entry name" value="Immunoglobulin"/>
    <property type="match status" value="1"/>
</dbReference>
<evidence type="ECO:0000256" key="8">
    <source>
        <dbReference type="SAM" id="Phobius"/>
    </source>
</evidence>
<feature type="domain" description="SRCR" evidence="9">
    <location>
        <begin position="62"/>
        <end position="157"/>
    </location>
</feature>
<feature type="disulfide bond" evidence="7">
    <location>
        <begin position="327"/>
        <end position="337"/>
    </location>
</feature>
<keyword evidence="6" id="KW-0325">Glycoprotein</keyword>
<keyword evidence="8" id="KW-0812">Transmembrane</keyword>
<reference evidence="10" key="1">
    <citation type="submission" date="2023-09" db="UniProtKB">
        <authorList>
            <consortium name="Ensembl"/>
        </authorList>
    </citation>
    <scope>IDENTIFICATION</scope>
</reference>
<comment type="caution">
    <text evidence="7">Lacks conserved residue(s) required for the propagation of feature annotation.</text>
</comment>
<dbReference type="InterPro" id="IPR003599">
    <property type="entry name" value="Ig_sub"/>
</dbReference>
<evidence type="ECO:0000259" key="9">
    <source>
        <dbReference type="PROSITE" id="PS50287"/>
    </source>
</evidence>
<feature type="domain" description="SRCR" evidence="9">
    <location>
        <begin position="355"/>
        <end position="454"/>
    </location>
</feature>
<feature type="domain" description="SRCR" evidence="9">
    <location>
        <begin position="458"/>
        <end position="564"/>
    </location>
</feature>
<dbReference type="InterPro" id="IPR036179">
    <property type="entry name" value="Ig-like_dom_sf"/>
</dbReference>
<dbReference type="PRINTS" id="PR00258">
    <property type="entry name" value="SPERACTRCPTR"/>
</dbReference>
<evidence type="ECO:0000256" key="5">
    <source>
        <dbReference type="ARBA" id="ARBA00023157"/>
    </source>
</evidence>
<dbReference type="PANTHER" id="PTHR48071:SF15">
    <property type="entry name" value="SRCR DOMAIN-CONTAINING PROTEIN"/>
    <property type="match status" value="1"/>
</dbReference>
<evidence type="ECO:0000313" key="10">
    <source>
        <dbReference type="Ensembl" id="ENSPNYP00000014279.1"/>
    </source>
</evidence>
<dbReference type="SMART" id="SM00409">
    <property type="entry name" value="IG"/>
    <property type="match status" value="1"/>
</dbReference>
<accession>A0A3B4FX05</accession>
<dbReference type="FunFam" id="3.10.250.10:FF:000013">
    <property type="entry name" value="CD163 molecule like 1"/>
    <property type="match status" value="1"/>
</dbReference>
<feature type="domain" description="SRCR" evidence="9">
    <location>
        <begin position="158"/>
        <end position="257"/>
    </location>
</feature>
<dbReference type="GeneTree" id="ENSGT00940000163299"/>
<evidence type="ECO:0000256" key="7">
    <source>
        <dbReference type="PROSITE-ProRule" id="PRU00196"/>
    </source>
</evidence>
<name>A0A3B4FX05_9CICH</name>
<dbReference type="SMART" id="SM00202">
    <property type="entry name" value="SR"/>
    <property type="match status" value="5"/>
</dbReference>
<feature type="disulfide bond" evidence="7">
    <location>
        <begin position="130"/>
        <end position="140"/>
    </location>
</feature>
<feature type="transmembrane region" description="Helical" evidence="8">
    <location>
        <begin position="665"/>
        <end position="689"/>
    </location>
</feature>
<dbReference type="InterPro" id="IPR013783">
    <property type="entry name" value="Ig-like_fold"/>
</dbReference>
<dbReference type="InterPro" id="IPR001190">
    <property type="entry name" value="SRCR"/>
</dbReference>
<dbReference type="GO" id="GO:0005886">
    <property type="term" value="C:plasma membrane"/>
    <property type="evidence" value="ECO:0007669"/>
    <property type="project" value="TreeGrafter"/>
</dbReference>
<keyword evidence="3" id="KW-0732">Signal</keyword>
<dbReference type="SUPFAM" id="SSF56487">
    <property type="entry name" value="SRCR-like"/>
    <property type="match status" value="5"/>
</dbReference>
<evidence type="ECO:0000256" key="6">
    <source>
        <dbReference type="ARBA" id="ARBA00023180"/>
    </source>
</evidence>
<organism evidence="10">
    <name type="scientific">Pundamilia nyererei</name>
    <dbReference type="NCBI Taxonomy" id="303518"/>
    <lineage>
        <taxon>Eukaryota</taxon>
        <taxon>Metazoa</taxon>
        <taxon>Chordata</taxon>
        <taxon>Craniata</taxon>
        <taxon>Vertebrata</taxon>
        <taxon>Euteleostomi</taxon>
        <taxon>Actinopterygii</taxon>
        <taxon>Neopterygii</taxon>
        <taxon>Teleostei</taxon>
        <taxon>Neoteleostei</taxon>
        <taxon>Acanthomorphata</taxon>
        <taxon>Ovalentaria</taxon>
        <taxon>Cichlomorphae</taxon>
        <taxon>Cichliformes</taxon>
        <taxon>Cichlidae</taxon>
        <taxon>African cichlids</taxon>
        <taxon>Pseudocrenilabrinae</taxon>
        <taxon>Haplochromini</taxon>
        <taxon>Pundamilia</taxon>
    </lineage>
</organism>
<dbReference type="PANTHER" id="PTHR48071">
    <property type="entry name" value="SRCR DOMAIN-CONTAINING PROTEIN"/>
    <property type="match status" value="1"/>
</dbReference>
<dbReference type="GO" id="GO:0004252">
    <property type="term" value="F:serine-type endopeptidase activity"/>
    <property type="evidence" value="ECO:0007669"/>
    <property type="project" value="TreeGrafter"/>
</dbReference>
<protein>
    <submittedName>
        <fullName evidence="10">Scavenger receptor cysteine-rich type 1 protein M130-like</fullName>
    </submittedName>
</protein>
<keyword evidence="8" id="KW-1133">Transmembrane helix</keyword>
<evidence type="ECO:0000256" key="4">
    <source>
        <dbReference type="ARBA" id="ARBA00022737"/>
    </source>
</evidence>
<keyword evidence="5 7" id="KW-1015">Disulfide bond</keyword>
<keyword evidence="2" id="KW-0964">Secreted</keyword>
<dbReference type="FunFam" id="3.10.250.10:FF:000004">
    <property type="entry name" value="Scavenger receptor cysteine-rich type 1 protein M130"/>
    <property type="match status" value="1"/>
</dbReference>
<feature type="disulfide bond" evidence="7">
    <location>
        <begin position="526"/>
        <end position="536"/>
    </location>
</feature>
<dbReference type="Gene3D" id="3.10.250.10">
    <property type="entry name" value="SRCR-like domain"/>
    <property type="match status" value="5"/>
</dbReference>
<dbReference type="Gene3D" id="2.60.40.10">
    <property type="entry name" value="Immunoglobulins"/>
    <property type="match status" value="1"/>
</dbReference>
<evidence type="ECO:0000256" key="1">
    <source>
        <dbReference type="ARBA" id="ARBA00004613"/>
    </source>
</evidence>
<dbReference type="GO" id="GO:0005615">
    <property type="term" value="C:extracellular space"/>
    <property type="evidence" value="ECO:0007669"/>
    <property type="project" value="TreeGrafter"/>
</dbReference>
<keyword evidence="4" id="KW-0677">Repeat</keyword>
<comment type="subcellular location">
    <subcellularLocation>
        <location evidence="1">Secreted</location>
    </subcellularLocation>
</comment>
<keyword evidence="8" id="KW-0472">Membrane</keyword>
<dbReference type="PROSITE" id="PS50287">
    <property type="entry name" value="SRCR_2"/>
    <property type="match status" value="5"/>
</dbReference>